<keyword evidence="1" id="KW-0732">Signal</keyword>
<dbReference type="Proteomes" id="UP001296993">
    <property type="component" value="Unassembled WGS sequence"/>
</dbReference>
<keyword evidence="3" id="KW-1185">Reference proteome</keyword>
<protein>
    <submittedName>
        <fullName evidence="2">Uncharacterized protein</fullName>
    </submittedName>
</protein>
<gene>
    <name evidence="2" type="ORF">JOF47_001766</name>
</gene>
<evidence type="ECO:0000256" key="1">
    <source>
        <dbReference type="SAM" id="SignalP"/>
    </source>
</evidence>
<evidence type="ECO:0000313" key="3">
    <source>
        <dbReference type="Proteomes" id="UP001296993"/>
    </source>
</evidence>
<name>A0ABS4XCQ2_9MICC</name>
<feature type="signal peptide" evidence="1">
    <location>
        <begin position="1"/>
        <end position="26"/>
    </location>
</feature>
<feature type="chain" id="PRO_5047408506" evidence="1">
    <location>
        <begin position="27"/>
        <end position="205"/>
    </location>
</feature>
<comment type="caution">
    <text evidence="2">The sequence shown here is derived from an EMBL/GenBank/DDBJ whole genome shotgun (WGS) entry which is preliminary data.</text>
</comment>
<dbReference type="EMBL" id="JAGIOF010000001">
    <property type="protein sequence ID" value="MBP2386255.1"/>
    <property type="molecule type" value="Genomic_DNA"/>
</dbReference>
<organism evidence="2 3">
    <name type="scientific">Paeniglutamicibacter kerguelensis</name>
    <dbReference type="NCBI Taxonomy" id="254788"/>
    <lineage>
        <taxon>Bacteria</taxon>
        <taxon>Bacillati</taxon>
        <taxon>Actinomycetota</taxon>
        <taxon>Actinomycetes</taxon>
        <taxon>Micrococcales</taxon>
        <taxon>Micrococcaceae</taxon>
        <taxon>Paeniglutamicibacter</taxon>
    </lineage>
</organism>
<sequence length="205" mass="21823">MKRRNSRFTAAVLALLLVVASEPASAKTAVAKRALVPARVFQFDPPVQDQEIQAFDNGAGTDVYFTQHVGTGTRLSRCSRTATGTCTQKDSVILPGYGHGESLEVYTASGRTYAWVGSKASTATRYNFASEVSLVEYIKAPAGSKAASYRRVGTLTNLAAVAPGKTGAGVRSNVASAERAIGWRSACRLAQRDRSATTESTGRRR</sequence>
<evidence type="ECO:0000313" key="2">
    <source>
        <dbReference type="EMBL" id="MBP2386255.1"/>
    </source>
</evidence>
<accession>A0ABS4XCQ2</accession>
<reference evidence="2 3" key="1">
    <citation type="submission" date="2021-03" db="EMBL/GenBank/DDBJ databases">
        <title>Sequencing the genomes of 1000 actinobacteria strains.</title>
        <authorList>
            <person name="Klenk H.-P."/>
        </authorList>
    </citation>
    <scope>NUCLEOTIDE SEQUENCE [LARGE SCALE GENOMIC DNA]</scope>
    <source>
        <strain evidence="2 3">DSM 15797</strain>
    </source>
</reference>
<proteinExistence type="predicted"/>
<dbReference type="RefSeq" id="WP_209997186.1">
    <property type="nucleotide sequence ID" value="NZ_JAGIOF010000001.1"/>
</dbReference>